<evidence type="ECO:0000313" key="1">
    <source>
        <dbReference type="EMBL" id="KUK43817.1"/>
    </source>
</evidence>
<proteinExistence type="predicted"/>
<dbReference type="Proteomes" id="UP000057043">
    <property type="component" value="Unassembled WGS sequence"/>
</dbReference>
<dbReference type="SUPFAM" id="SSF48371">
    <property type="entry name" value="ARM repeat"/>
    <property type="match status" value="1"/>
</dbReference>
<accession>A0A124G383</accession>
<dbReference type="PATRIC" id="fig|301375.6.peg.260"/>
<dbReference type="Proteomes" id="UP000053961">
    <property type="component" value="Unassembled WGS sequence"/>
</dbReference>
<dbReference type="EMBL" id="LGHB01000019">
    <property type="protein sequence ID" value="KUK96130.1"/>
    <property type="molecule type" value="Genomic_DNA"/>
</dbReference>
<protein>
    <submittedName>
        <fullName evidence="2">Alpha-Rep4</fullName>
    </submittedName>
</protein>
<evidence type="ECO:0000313" key="3">
    <source>
        <dbReference type="Proteomes" id="UP000053961"/>
    </source>
</evidence>
<reference evidence="2" key="1">
    <citation type="journal article" date="2015" name="MBio">
        <title>Genome-resolved metagenomic analysis reveals roles for candidate phyla and other microbial community members in biogeochemical transformations in oil reservoirs.</title>
        <authorList>
            <person name="Hu P."/>
            <person name="Tom L."/>
            <person name="Singh A."/>
            <person name="Thomas B.C."/>
            <person name="Baker B.J."/>
            <person name="Piceno Y.M."/>
            <person name="Andersen G.L."/>
            <person name="Banfield J.F."/>
        </authorList>
    </citation>
    <scope>NUCLEOTIDE SEQUENCE [LARGE SCALE GENOMIC DNA]</scope>
    <source>
        <strain evidence="2">56_747</strain>
    </source>
</reference>
<sequence>MLGSVQYAGGENEVDRIERVDNRNSEDITDINNSEKVHSLIQVLMGNDDGRTRADAAMSLGEIGDASAIEPLIKALNDKDDRVRVGAAVALGRICDAKTVNPLIEALNDSVSMVRQLAAFSLSRIGDPRAVNPLIEALDDE</sequence>
<gene>
    <name evidence="1" type="ORF">XD72_1806</name>
    <name evidence="2" type="ORF">XE07_1316</name>
</gene>
<dbReference type="GO" id="GO:0016491">
    <property type="term" value="F:oxidoreductase activity"/>
    <property type="evidence" value="ECO:0007669"/>
    <property type="project" value="TreeGrafter"/>
</dbReference>
<dbReference type="AlphaFoldDB" id="A0A124G383"/>
<dbReference type="InterPro" id="IPR004155">
    <property type="entry name" value="PBS_lyase_HEAT"/>
</dbReference>
<evidence type="ECO:0000313" key="4">
    <source>
        <dbReference type="Proteomes" id="UP000057043"/>
    </source>
</evidence>
<dbReference type="SMART" id="SM00567">
    <property type="entry name" value="EZ_HEAT"/>
    <property type="match status" value="3"/>
</dbReference>
<dbReference type="Pfam" id="PF13646">
    <property type="entry name" value="HEAT_2"/>
    <property type="match status" value="1"/>
</dbReference>
<dbReference type="EMBL" id="LGFT01000046">
    <property type="protein sequence ID" value="KUK43817.1"/>
    <property type="molecule type" value="Genomic_DNA"/>
</dbReference>
<reference evidence="3 4" key="2">
    <citation type="journal article" date="2015" name="MBio">
        <title>Genome-Resolved Metagenomic Analysis Reveals Roles for Candidate Phyla and Other Microbial Community Members in Biogeochemical Transformations in Oil Reservoirs.</title>
        <authorList>
            <person name="Hu P."/>
            <person name="Tom L."/>
            <person name="Singh A."/>
            <person name="Thomas B.C."/>
            <person name="Baker B.J."/>
            <person name="Piceno Y.M."/>
            <person name="Andersen G.L."/>
            <person name="Banfield J.F."/>
        </authorList>
    </citation>
    <scope>NUCLEOTIDE SEQUENCE [LARGE SCALE GENOMIC DNA]</scope>
    <source>
        <strain evidence="1">57_489</strain>
    </source>
</reference>
<dbReference type="PANTHER" id="PTHR12697:SF5">
    <property type="entry name" value="DEOXYHYPUSINE HYDROXYLASE"/>
    <property type="match status" value="1"/>
</dbReference>
<evidence type="ECO:0000313" key="2">
    <source>
        <dbReference type="EMBL" id="KUK96130.1"/>
    </source>
</evidence>
<comment type="caution">
    <text evidence="2">The sequence shown here is derived from an EMBL/GenBank/DDBJ whole genome shotgun (WGS) entry which is preliminary data.</text>
</comment>
<dbReference type="Gene3D" id="1.25.10.10">
    <property type="entry name" value="Leucine-rich Repeat Variant"/>
    <property type="match status" value="1"/>
</dbReference>
<dbReference type="PANTHER" id="PTHR12697">
    <property type="entry name" value="PBS LYASE HEAT-LIKE PROTEIN"/>
    <property type="match status" value="1"/>
</dbReference>
<dbReference type="InterPro" id="IPR016024">
    <property type="entry name" value="ARM-type_fold"/>
</dbReference>
<organism evidence="2 3">
    <name type="scientific">Methanothrix harundinacea</name>
    <dbReference type="NCBI Taxonomy" id="301375"/>
    <lineage>
        <taxon>Archaea</taxon>
        <taxon>Methanobacteriati</taxon>
        <taxon>Methanobacteriota</taxon>
        <taxon>Stenosarchaea group</taxon>
        <taxon>Methanomicrobia</taxon>
        <taxon>Methanotrichales</taxon>
        <taxon>Methanotrichaceae</taxon>
        <taxon>Methanothrix</taxon>
    </lineage>
</organism>
<dbReference type="InterPro" id="IPR011989">
    <property type="entry name" value="ARM-like"/>
</dbReference>
<name>A0A124G383_9EURY</name>